<reference evidence="2" key="1">
    <citation type="submission" date="2018-01" db="EMBL/GenBank/DDBJ databases">
        <title>An insight into the sialome of Amazonian anophelines.</title>
        <authorList>
            <person name="Ribeiro J.M."/>
            <person name="Scarpassa V."/>
            <person name="Calvo E."/>
        </authorList>
    </citation>
    <scope>NUCLEOTIDE SEQUENCE</scope>
    <source>
        <tissue evidence="2">Salivary glands</tissue>
    </source>
</reference>
<dbReference type="EMBL" id="GGFM01008666">
    <property type="protein sequence ID" value="MBW29417.1"/>
    <property type="molecule type" value="Transcribed_RNA"/>
</dbReference>
<feature type="region of interest" description="Disordered" evidence="1">
    <location>
        <begin position="37"/>
        <end position="60"/>
    </location>
</feature>
<evidence type="ECO:0000256" key="1">
    <source>
        <dbReference type="SAM" id="MobiDB-lite"/>
    </source>
</evidence>
<protein>
    <submittedName>
        <fullName evidence="2">Uncharacterized protein</fullName>
    </submittedName>
</protein>
<proteinExistence type="predicted"/>
<evidence type="ECO:0000313" key="2">
    <source>
        <dbReference type="EMBL" id="MBW29417.1"/>
    </source>
</evidence>
<organism evidence="2">
    <name type="scientific">Anopheles braziliensis</name>
    <dbReference type="NCBI Taxonomy" id="58242"/>
    <lineage>
        <taxon>Eukaryota</taxon>
        <taxon>Metazoa</taxon>
        <taxon>Ecdysozoa</taxon>
        <taxon>Arthropoda</taxon>
        <taxon>Hexapoda</taxon>
        <taxon>Insecta</taxon>
        <taxon>Pterygota</taxon>
        <taxon>Neoptera</taxon>
        <taxon>Endopterygota</taxon>
        <taxon>Diptera</taxon>
        <taxon>Nematocera</taxon>
        <taxon>Culicoidea</taxon>
        <taxon>Culicidae</taxon>
        <taxon>Anophelinae</taxon>
        <taxon>Anopheles</taxon>
    </lineage>
</organism>
<name>A0A2M3ZLH3_9DIPT</name>
<sequence length="107" mass="12530">MMEVVVVVVVVCSISALIRMWRPCVHCWLMRPVKPEPDHSVTRNGSTRYSNYSRKPSVTPPRSRLLRFWIRFRFCGPRNGCCFICACPEATQRQIRYGNRRIRSELG</sequence>
<dbReference type="AlphaFoldDB" id="A0A2M3ZLH3"/>
<accession>A0A2M3ZLH3</accession>
<feature type="compositionally biased region" description="Polar residues" evidence="1">
    <location>
        <begin position="42"/>
        <end position="56"/>
    </location>
</feature>